<organism evidence="3 4">
    <name type="scientific">Catenulispora pinistramenti</name>
    <dbReference type="NCBI Taxonomy" id="2705254"/>
    <lineage>
        <taxon>Bacteria</taxon>
        <taxon>Bacillati</taxon>
        <taxon>Actinomycetota</taxon>
        <taxon>Actinomycetes</taxon>
        <taxon>Catenulisporales</taxon>
        <taxon>Catenulisporaceae</taxon>
        <taxon>Catenulispora</taxon>
    </lineage>
</organism>
<protein>
    <recommendedName>
        <fullName evidence="5">Lipoprotein</fullName>
    </recommendedName>
</protein>
<name>A0ABS5KI78_9ACTN</name>
<dbReference type="EMBL" id="JAAFYZ010000009">
    <property type="protein sequence ID" value="MBS2546087.1"/>
    <property type="molecule type" value="Genomic_DNA"/>
</dbReference>
<feature type="region of interest" description="Disordered" evidence="1">
    <location>
        <begin position="152"/>
        <end position="191"/>
    </location>
</feature>
<dbReference type="PROSITE" id="PS51257">
    <property type="entry name" value="PROKAR_LIPOPROTEIN"/>
    <property type="match status" value="1"/>
</dbReference>
<feature type="signal peptide" evidence="2">
    <location>
        <begin position="1"/>
        <end position="18"/>
    </location>
</feature>
<reference evidence="3 4" key="1">
    <citation type="submission" date="2020-02" db="EMBL/GenBank/DDBJ databases">
        <title>Acidophilic actinobacteria isolated from forest soil.</title>
        <authorList>
            <person name="Golinska P."/>
        </authorList>
    </citation>
    <scope>NUCLEOTIDE SEQUENCE [LARGE SCALE GENOMIC DNA]</scope>
    <source>
        <strain evidence="3 4">NL8</strain>
    </source>
</reference>
<feature type="chain" id="PRO_5046817926" description="Lipoprotein" evidence="2">
    <location>
        <begin position="19"/>
        <end position="319"/>
    </location>
</feature>
<proteinExistence type="predicted"/>
<gene>
    <name evidence="3" type="ORF">KGQ19_04325</name>
</gene>
<evidence type="ECO:0000313" key="3">
    <source>
        <dbReference type="EMBL" id="MBS2546087.1"/>
    </source>
</evidence>
<evidence type="ECO:0000313" key="4">
    <source>
        <dbReference type="Proteomes" id="UP000730482"/>
    </source>
</evidence>
<evidence type="ECO:0008006" key="5">
    <source>
        <dbReference type="Google" id="ProtNLM"/>
    </source>
</evidence>
<evidence type="ECO:0000256" key="1">
    <source>
        <dbReference type="SAM" id="MobiDB-lite"/>
    </source>
</evidence>
<keyword evidence="4" id="KW-1185">Reference proteome</keyword>
<evidence type="ECO:0000256" key="2">
    <source>
        <dbReference type="SAM" id="SignalP"/>
    </source>
</evidence>
<comment type="caution">
    <text evidence="3">The sequence shown here is derived from an EMBL/GenBank/DDBJ whole genome shotgun (WGS) entry which is preliminary data.</text>
</comment>
<dbReference type="Proteomes" id="UP000730482">
    <property type="component" value="Unassembled WGS sequence"/>
</dbReference>
<sequence length="319" mass="33169">MKHLARTVIVLAPVALLAGCGSPTKPATALPALPGPVPVVTALEQISRPVDPYLPTPTEVRTLISAANVLNARCMAGFGLRGTDTHPTDIDAHGVQVATAHTHLYGFFDPAIVATNGYDLIQLQTSQVAPGEPRPQPISDSAESVEIGRDTAGHPVTSYAGKSVPAEGCKAQAQQGTGGELPDMSAAGLPDGGPVTPLSDPRVLDANKQWSACMKGKGYHFSTPYDAMTSEPAQDAQVVGPEGDRKVVHSPAEIAQATADLACKQTTNFMGTATAVQDAYDRQYIAGHGPALAQYRRQLDDRIRAAQQIVASSGAPPSA</sequence>
<accession>A0ABS5KI78</accession>
<dbReference type="RefSeq" id="WP_212007742.1">
    <property type="nucleotide sequence ID" value="NZ_JAAFYZ010000009.1"/>
</dbReference>
<keyword evidence="2" id="KW-0732">Signal</keyword>